<proteinExistence type="predicted"/>
<dbReference type="GO" id="GO:0016758">
    <property type="term" value="F:hexosyltransferase activity"/>
    <property type="evidence" value="ECO:0007669"/>
    <property type="project" value="UniProtKB-ARBA"/>
</dbReference>
<gene>
    <name evidence="4" type="ORF">SAMN05216259_10387</name>
</gene>
<dbReference type="SUPFAM" id="SSF53448">
    <property type="entry name" value="Nucleotide-diphospho-sugar transferases"/>
    <property type="match status" value="1"/>
</dbReference>
<evidence type="ECO:0000256" key="1">
    <source>
        <dbReference type="SAM" id="MobiDB-lite"/>
    </source>
</evidence>
<keyword evidence="5" id="KW-1185">Reference proteome</keyword>
<evidence type="ECO:0000313" key="4">
    <source>
        <dbReference type="EMBL" id="SDN18579.1"/>
    </source>
</evidence>
<name>A0A1G9ZB50_9ACTN</name>
<dbReference type="AlphaFoldDB" id="A0A1G9ZB50"/>
<reference evidence="4 5" key="1">
    <citation type="submission" date="2016-10" db="EMBL/GenBank/DDBJ databases">
        <authorList>
            <person name="de Groot N.N."/>
        </authorList>
    </citation>
    <scope>NUCLEOTIDE SEQUENCE [LARGE SCALE GENOMIC DNA]</scope>
    <source>
        <strain evidence="4 5">CGMCC 4.2022</strain>
    </source>
</reference>
<evidence type="ECO:0000259" key="2">
    <source>
        <dbReference type="Pfam" id="PF00535"/>
    </source>
</evidence>
<dbReference type="PANTHER" id="PTHR22916:SF3">
    <property type="entry name" value="UDP-GLCNAC:BETAGAL BETA-1,3-N-ACETYLGLUCOSAMINYLTRANSFERASE-LIKE PROTEIN 1"/>
    <property type="match status" value="1"/>
</dbReference>
<dbReference type="Pfam" id="PF00535">
    <property type="entry name" value="Glycos_transf_2"/>
    <property type="match status" value="1"/>
</dbReference>
<dbReference type="CDD" id="cd00761">
    <property type="entry name" value="Glyco_tranf_GTA_type"/>
    <property type="match status" value="1"/>
</dbReference>
<sequence>MLKASIVVPVFNAGASIERCAPSLTGQSIGADAYEVLYVDDGSTDGSLSGLHRIAERFAHVRVVALGNSGRPGKARNTGVRTARGEYVHFVDQSDELAPDALERLYRLARRNSSDIAFGKAYGESLGPAGAFRHTRERCSVRDAELFETLTPYKMFRRAFLLDNGIEFPEGRVRLADELFLARAYPLARTVSVLGDHPAYHRRPAARARSTRPPGPEDYYRQLRAVVRAVKERSEPGPVQDRMLRPAYRREVLRPVTEPRVLQRGGRQLERYFELVRRLALEEFPPGVAAGLPALPGLRAHLLETGRLDGLVELARRTARIRVRVETGAVRWRRGRLVVPVRVWLVHAGGRPVALARRADGRLLLDPVLLDGVPGARGWEVADPFADTHGEVLVKDPRTAQFWYAQNDLRPRLEPLRGGRCHVVLSAEAVVDPLTVAGGGALPAGRHEMWMDVQLLGLGRRPRLALPRGAARSARRAARTTVPGRPPRGRLAGWHGAGAQLLLRAPEPAPPADPLR</sequence>
<dbReference type="Pfam" id="PF22181">
    <property type="entry name" value="TarS_linker"/>
    <property type="match status" value="1"/>
</dbReference>
<feature type="region of interest" description="Disordered" evidence="1">
    <location>
        <begin position="470"/>
        <end position="493"/>
    </location>
</feature>
<organism evidence="4 5">
    <name type="scientific">Actinacidiphila guanduensis</name>
    <dbReference type="NCBI Taxonomy" id="310781"/>
    <lineage>
        <taxon>Bacteria</taxon>
        <taxon>Bacillati</taxon>
        <taxon>Actinomycetota</taxon>
        <taxon>Actinomycetes</taxon>
        <taxon>Kitasatosporales</taxon>
        <taxon>Streptomycetaceae</taxon>
        <taxon>Actinacidiphila</taxon>
    </lineage>
</organism>
<dbReference type="STRING" id="310781.SAMN05216259_10387"/>
<evidence type="ECO:0000313" key="5">
    <source>
        <dbReference type="Proteomes" id="UP000199341"/>
    </source>
</evidence>
<evidence type="ECO:0000259" key="3">
    <source>
        <dbReference type="Pfam" id="PF22181"/>
    </source>
</evidence>
<dbReference type="EMBL" id="FNIE01000003">
    <property type="protein sequence ID" value="SDN18579.1"/>
    <property type="molecule type" value="Genomic_DNA"/>
</dbReference>
<feature type="domain" description="TarS/TarP linker" evidence="3">
    <location>
        <begin position="216"/>
        <end position="315"/>
    </location>
</feature>
<dbReference type="Gene3D" id="3.90.550.10">
    <property type="entry name" value="Spore Coat Polysaccharide Biosynthesis Protein SpsA, Chain A"/>
    <property type="match status" value="1"/>
</dbReference>
<accession>A0A1G9ZB50</accession>
<dbReference type="Proteomes" id="UP000199341">
    <property type="component" value="Unassembled WGS sequence"/>
</dbReference>
<dbReference type="InterPro" id="IPR001173">
    <property type="entry name" value="Glyco_trans_2-like"/>
</dbReference>
<dbReference type="InterPro" id="IPR029044">
    <property type="entry name" value="Nucleotide-diphossugar_trans"/>
</dbReference>
<dbReference type="PANTHER" id="PTHR22916">
    <property type="entry name" value="GLYCOSYLTRANSFERASE"/>
    <property type="match status" value="1"/>
</dbReference>
<keyword evidence="4" id="KW-0808">Transferase</keyword>
<feature type="domain" description="Glycosyltransferase 2-like" evidence="2">
    <location>
        <begin position="5"/>
        <end position="160"/>
    </location>
</feature>
<dbReference type="InterPro" id="IPR054028">
    <property type="entry name" value="TarS/TarP_linker"/>
</dbReference>
<protein>
    <submittedName>
        <fullName evidence="4">Glycosyltransferase involved in cell wall bisynthesis</fullName>
    </submittedName>
</protein>